<dbReference type="InterPro" id="IPR034704">
    <property type="entry name" value="Ribosomal_bL28/bL31-like_sf"/>
</dbReference>
<dbReference type="GO" id="GO:0005762">
    <property type="term" value="C:mitochondrial large ribosomal subunit"/>
    <property type="evidence" value="ECO:0007669"/>
    <property type="project" value="TreeGrafter"/>
</dbReference>
<dbReference type="EMBL" id="CU928180">
    <property type="protein sequence ID" value="CAR30132.1"/>
    <property type="molecule type" value="Genomic_DNA"/>
</dbReference>
<dbReference type="Proteomes" id="UP000002036">
    <property type="component" value="Chromosome H"/>
</dbReference>
<comment type="similarity">
    <text evidence="1">Belongs to the bacterial ribosomal protein bL28 family.</text>
</comment>
<evidence type="ECO:0000256" key="3">
    <source>
        <dbReference type="ARBA" id="ARBA00023274"/>
    </source>
</evidence>
<keyword evidence="2" id="KW-0689">Ribosomal protein</keyword>
<dbReference type="HAMAP" id="MF_00373">
    <property type="entry name" value="Ribosomal_bL28"/>
    <property type="match status" value="1"/>
</dbReference>
<evidence type="ECO:0000313" key="7">
    <source>
        <dbReference type="Proteomes" id="UP000002036"/>
    </source>
</evidence>
<dbReference type="HOGENOM" id="CLU_090033_0_0_1"/>
<dbReference type="FunCoup" id="C5E271">
    <property type="interactions" value="270"/>
</dbReference>
<keyword evidence="7" id="KW-1185">Reference proteome</keyword>
<proteinExistence type="inferred from homology"/>
<comment type="function">
    <text evidence="5">Component of the mitochondrial ribosome (mitoribosome), a dedicated translation machinery responsible for the synthesis of mitochondrial genome-encoded proteins, including at least some of the essential transmembrane subunits of the mitochondrial respiratory chain. The mitoribosomes are attached to the mitochondrial inner membrane and translation products are cotranslationally integrated into the membrane.</text>
</comment>
<evidence type="ECO:0000256" key="4">
    <source>
        <dbReference type="ARBA" id="ARBA00035269"/>
    </source>
</evidence>
<dbReference type="FunFam" id="2.30.170.40:FF:000003">
    <property type="entry name" value="54S ribosomal protein L24"/>
    <property type="match status" value="1"/>
</dbReference>
<dbReference type="InterPro" id="IPR037147">
    <property type="entry name" value="Ribosomal_bL28_sf"/>
</dbReference>
<dbReference type="eggNOG" id="KOG3278">
    <property type="taxonomic scope" value="Eukaryota"/>
</dbReference>
<dbReference type="PANTHER" id="PTHR13528">
    <property type="entry name" value="39S RIBOSOMAL PROTEIN L28, MITOCHONDRIAL"/>
    <property type="match status" value="1"/>
</dbReference>
<organism evidence="6 7">
    <name type="scientific">Lachancea thermotolerans (strain ATCC 56472 / CBS 6340 / NRRL Y-8284)</name>
    <name type="common">Yeast</name>
    <name type="synonym">Kluyveromyces thermotolerans</name>
    <dbReference type="NCBI Taxonomy" id="559295"/>
    <lineage>
        <taxon>Eukaryota</taxon>
        <taxon>Fungi</taxon>
        <taxon>Dikarya</taxon>
        <taxon>Ascomycota</taxon>
        <taxon>Saccharomycotina</taxon>
        <taxon>Saccharomycetes</taxon>
        <taxon>Saccharomycetales</taxon>
        <taxon>Saccharomycetaceae</taxon>
        <taxon>Lachancea</taxon>
    </lineage>
</organism>
<dbReference type="KEGG" id="lth:KLTH0H02618g"/>
<dbReference type="GeneID" id="8294307"/>
<protein>
    <recommendedName>
        <fullName evidence="4">Large ribosomal subunit protein bL28m</fullName>
    </recommendedName>
</protein>
<dbReference type="GO" id="GO:0003735">
    <property type="term" value="F:structural constituent of ribosome"/>
    <property type="evidence" value="ECO:0007669"/>
    <property type="project" value="InterPro"/>
</dbReference>
<evidence type="ECO:0000313" key="6">
    <source>
        <dbReference type="EMBL" id="CAR30132.1"/>
    </source>
</evidence>
<dbReference type="InterPro" id="IPR026569">
    <property type="entry name" value="Ribosomal_bL28"/>
</dbReference>
<keyword evidence="3" id="KW-0687">Ribonucleoprotein</keyword>
<evidence type="ECO:0000256" key="2">
    <source>
        <dbReference type="ARBA" id="ARBA00022980"/>
    </source>
</evidence>
<reference evidence="6 7" key="1">
    <citation type="journal article" date="2009" name="Genome Res.">
        <title>Comparative genomics of protoploid Saccharomycetaceae.</title>
        <authorList>
            <consortium name="The Genolevures Consortium"/>
            <person name="Souciet J.-L."/>
            <person name="Dujon B."/>
            <person name="Gaillardin C."/>
            <person name="Johnston M."/>
            <person name="Baret P.V."/>
            <person name="Cliften P."/>
            <person name="Sherman D.J."/>
            <person name="Weissenbach J."/>
            <person name="Westhof E."/>
            <person name="Wincker P."/>
            <person name="Jubin C."/>
            <person name="Poulain J."/>
            <person name="Barbe V."/>
            <person name="Segurens B."/>
            <person name="Artiguenave F."/>
            <person name="Anthouard V."/>
            <person name="Vacherie B."/>
            <person name="Val M.-E."/>
            <person name="Fulton R.S."/>
            <person name="Minx P."/>
            <person name="Wilson R."/>
            <person name="Durrens P."/>
            <person name="Jean G."/>
            <person name="Marck C."/>
            <person name="Martin T."/>
            <person name="Nikolski M."/>
            <person name="Rolland T."/>
            <person name="Seret M.-L."/>
            <person name="Casaregola S."/>
            <person name="Despons L."/>
            <person name="Fairhead C."/>
            <person name="Fischer G."/>
            <person name="Lafontaine I."/>
            <person name="Leh V."/>
            <person name="Lemaire M."/>
            <person name="de Montigny J."/>
            <person name="Neuveglise C."/>
            <person name="Thierry A."/>
            <person name="Blanc-Lenfle I."/>
            <person name="Bleykasten C."/>
            <person name="Diffels J."/>
            <person name="Fritsch E."/>
            <person name="Frangeul L."/>
            <person name="Goeffon A."/>
            <person name="Jauniaux N."/>
            <person name="Kachouri-Lafond R."/>
            <person name="Payen C."/>
            <person name="Potier S."/>
            <person name="Pribylova L."/>
            <person name="Ozanne C."/>
            <person name="Richard G.-F."/>
            <person name="Sacerdot C."/>
            <person name="Straub M.-L."/>
            <person name="Talla E."/>
        </authorList>
    </citation>
    <scope>NUCLEOTIDE SEQUENCE [LARGE SCALE GENOMIC DNA]</scope>
    <source>
        <strain evidence="7">ATCC 56472 / CBS 6340 / NRRL Y-8284</strain>
    </source>
</reference>
<dbReference type="STRING" id="559295.C5E271"/>
<gene>
    <name evidence="6" type="ordered locus">KLTH0H02618g</name>
</gene>
<dbReference type="OrthoDB" id="361870at2759"/>
<accession>C5E271</accession>
<dbReference type="RefSeq" id="XP_002555994.1">
    <property type="nucleotide sequence ID" value="XM_002555948.1"/>
</dbReference>
<evidence type="ECO:0000256" key="5">
    <source>
        <dbReference type="ARBA" id="ARBA00037226"/>
    </source>
</evidence>
<dbReference type="OMA" id="IKMTAKV"/>
<dbReference type="PANTHER" id="PTHR13528:SF2">
    <property type="entry name" value="LARGE RIBOSOMAL SUBUNIT PROTEIN BL28M"/>
    <property type="match status" value="1"/>
</dbReference>
<evidence type="ECO:0000256" key="1">
    <source>
        <dbReference type="ARBA" id="ARBA00008760"/>
    </source>
</evidence>
<dbReference type="SUPFAM" id="SSF143800">
    <property type="entry name" value="L28p-like"/>
    <property type="match status" value="1"/>
</dbReference>
<dbReference type="InParanoid" id="C5E271"/>
<dbReference type="Pfam" id="PF00830">
    <property type="entry name" value="Ribosomal_L28"/>
    <property type="match status" value="1"/>
</dbReference>
<name>C5E271_LACTC</name>
<sequence>MLEHRHGDPRASDTTQAMSVNWPRLQRGFSTIPCLFREWRLVECRNVAKKPDYKVGDARPIFVPKARKAFPDYEFGESQIFKQSNKGLYGGSFIQYGNNVAESKTKTRRRWLPNVIKKGLWSEALSRNVSIRMTAKVLRTVTKEGGIDNYLTKEKSARIKELGPTGWKLRYRVLQRQELRENPPHKDAAVVRGIDGAEHTVYFEEALDGETVRVTCGRRKLLQLLYPLEKLEHRADGETLTYKQFLDAYAGTSVRDILAALSSYGFDLKTITV</sequence>
<dbReference type="Gene3D" id="2.30.170.40">
    <property type="entry name" value="Ribosomal protein L28/L24"/>
    <property type="match status" value="1"/>
</dbReference>
<dbReference type="AlphaFoldDB" id="C5E271"/>